<evidence type="ECO:0000256" key="1">
    <source>
        <dbReference type="SAM" id="SignalP"/>
    </source>
</evidence>
<organism evidence="2 3">
    <name type="scientific">Shewanella surugensis</name>
    <dbReference type="NCBI Taxonomy" id="212020"/>
    <lineage>
        <taxon>Bacteria</taxon>
        <taxon>Pseudomonadati</taxon>
        <taxon>Pseudomonadota</taxon>
        <taxon>Gammaproteobacteria</taxon>
        <taxon>Alteromonadales</taxon>
        <taxon>Shewanellaceae</taxon>
        <taxon>Shewanella</taxon>
    </lineage>
</organism>
<feature type="chain" id="PRO_5045405337" description="DUF3887 domain-containing protein" evidence="1">
    <location>
        <begin position="20"/>
        <end position="138"/>
    </location>
</feature>
<evidence type="ECO:0000313" key="2">
    <source>
        <dbReference type="EMBL" id="MCL1127765.1"/>
    </source>
</evidence>
<reference evidence="2 3" key="1">
    <citation type="submission" date="2022-01" db="EMBL/GenBank/DDBJ databases">
        <title>Whole genome-based taxonomy of the Shewanellaceae.</title>
        <authorList>
            <person name="Martin-Rodriguez A.J."/>
        </authorList>
    </citation>
    <scope>NUCLEOTIDE SEQUENCE [LARGE SCALE GENOMIC DNA]</scope>
    <source>
        <strain evidence="2 3">DSM 17177</strain>
    </source>
</reference>
<sequence>MKKSLFISLLFCVSFMSHAYYGDPKQQVSHFFTELGKGEISQAVDNLYASNPLAAQKSQELTLLKQQLGSIEPLYGKFLGSEDMHYEVISDSVVRVVRMAKYEQHPVTWEFYFYKPKKTWMISQALFVDQFQVVDLKK</sequence>
<evidence type="ECO:0000313" key="3">
    <source>
        <dbReference type="Proteomes" id="UP001203423"/>
    </source>
</evidence>
<dbReference type="Proteomes" id="UP001203423">
    <property type="component" value="Unassembled WGS sequence"/>
</dbReference>
<keyword evidence="1" id="KW-0732">Signal</keyword>
<protein>
    <recommendedName>
        <fullName evidence="4">DUF3887 domain-containing protein</fullName>
    </recommendedName>
</protein>
<name>A0ABT0LK61_9GAMM</name>
<keyword evidence="3" id="KW-1185">Reference proteome</keyword>
<proteinExistence type="predicted"/>
<comment type="caution">
    <text evidence="2">The sequence shown here is derived from an EMBL/GenBank/DDBJ whole genome shotgun (WGS) entry which is preliminary data.</text>
</comment>
<evidence type="ECO:0008006" key="4">
    <source>
        <dbReference type="Google" id="ProtNLM"/>
    </source>
</evidence>
<dbReference type="EMBL" id="JAKIKS010000209">
    <property type="protein sequence ID" value="MCL1127765.1"/>
    <property type="molecule type" value="Genomic_DNA"/>
</dbReference>
<feature type="signal peptide" evidence="1">
    <location>
        <begin position="1"/>
        <end position="19"/>
    </location>
</feature>
<accession>A0ABT0LK61</accession>
<dbReference type="RefSeq" id="WP_248943198.1">
    <property type="nucleotide sequence ID" value="NZ_JAKIKS010000209.1"/>
</dbReference>
<gene>
    <name evidence="2" type="ORF">L2764_25690</name>
</gene>